<evidence type="ECO:0000256" key="3">
    <source>
        <dbReference type="ARBA" id="ARBA00022552"/>
    </source>
</evidence>
<dbReference type="InterPro" id="IPR000467">
    <property type="entry name" value="G_patch_dom"/>
</dbReference>
<sequence length="388" mass="43499">MGLAGAKNKRKVGIDPNNTKWSRNTESFGQKMLRAKGWEPGQYLGAKDAPHASSYTEANVSHIRVTLKDDNMGLGAKRNNGDECTGLDAFQTLLGRLNGKTEDILESERKAREDTKLGLYVERKMGTIRFVKGGWLVGDTIKDAPVEKEKQPTRNLIEEFVTKNLEDKEISEAAEKKSKKRKADEEDDKDDEKARKKEKKDKKEKKRRSDTEAGTESDDSRSKRKEKKSKKRKSDNDDDDSTSSSKRRKDKSAETGESGSTDTSTPEVKLSKKERKEKKAQDKKEKKAQDKKEKKERKERRRKARASSGSEAEAGDSTSREKKRRKASDDSAGEEPASGTSTPGGSGYSTPAAVTTSSRFLSRQRFIAQKRMAFTDTVALNQIFMIKS</sequence>
<dbReference type="GO" id="GO:0006364">
    <property type="term" value="P:rRNA processing"/>
    <property type="evidence" value="ECO:0007669"/>
    <property type="project" value="UniProtKB-KW"/>
</dbReference>
<dbReference type="GO" id="GO:0005730">
    <property type="term" value="C:nucleolus"/>
    <property type="evidence" value="ECO:0007669"/>
    <property type="project" value="UniProtKB-SubCell"/>
</dbReference>
<feature type="compositionally biased region" description="Basic and acidic residues" evidence="8">
    <location>
        <begin position="277"/>
        <end position="293"/>
    </location>
</feature>
<feature type="region of interest" description="Disordered" evidence="8">
    <location>
        <begin position="168"/>
        <end position="358"/>
    </location>
</feature>
<accession>A0AAE0XJ00</accession>
<dbReference type="PROSITE" id="PS50174">
    <property type="entry name" value="G_PATCH"/>
    <property type="match status" value="1"/>
</dbReference>
<organism evidence="10 11">
    <name type="scientific">Podospora appendiculata</name>
    <dbReference type="NCBI Taxonomy" id="314037"/>
    <lineage>
        <taxon>Eukaryota</taxon>
        <taxon>Fungi</taxon>
        <taxon>Dikarya</taxon>
        <taxon>Ascomycota</taxon>
        <taxon>Pezizomycotina</taxon>
        <taxon>Sordariomycetes</taxon>
        <taxon>Sordariomycetidae</taxon>
        <taxon>Sordariales</taxon>
        <taxon>Podosporaceae</taxon>
        <taxon>Podospora</taxon>
    </lineage>
</organism>
<evidence type="ECO:0000256" key="6">
    <source>
        <dbReference type="ARBA" id="ARBA00041961"/>
    </source>
</evidence>
<keyword evidence="2" id="KW-0690">Ribosome biogenesis</keyword>
<protein>
    <recommendedName>
        <fullName evidence="6">PinX1-related protein 1</fullName>
    </recommendedName>
</protein>
<keyword evidence="4" id="KW-0539">Nucleus</keyword>
<evidence type="ECO:0000313" key="11">
    <source>
        <dbReference type="Proteomes" id="UP001270362"/>
    </source>
</evidence>
<dbReference type="Proteomes" id="UP001270362">
    <property type="component" value="Unassembled WGS sequence"/>
</dbReference>
<comment type="function">
    <text evidence="7">Involved in rRNA-processing at A0, A1 and A2 sites and negatively regulates telomerase.</text>
</comment>
<comment type="caution">
    <text evidence="10">The sequence shown here is derived from an EMBL/GenBank/DDBJ whole genome shotgun (WGS) entry which is preliminary data.</text>
</comment>
<feature type="region of interest" description="Disordered" evidence="8">
    <location>
        <begin position="1"/>
        <end position="24"/>
    </location>
</feature>
<evidence type="ECO:0000256" key="5">
    <source>
        <dbReference type="ARBA" id="ARBA00038007"/>
    </source>
</evidence>
<evidence type="ECO:0000256" key="8">
    <source>
        <dbReference type="SAM" id="MobiDB-lite"/>
    </source>
</evidence>
<keyword evidence="11" id="KW-1185">Reference proteome</keyword>
<feature type="domain" description="G-patch" evidence="9">
    <location>
        <begin position="25"/>
        <end position="79"/>
    </location>
</feature>
<dbReference type="PANTHER" id="PTHR23149:SF31">
    <property type="entry name" value="PROTEIN PXR1"/>
    <property type="match status" value="1"/>
</dbReference>
<dbReference type="AlphaFoldDB" id="A0AAE0XJ00"/>
<dbReference type="SMART" id="SM00443">
    <property type="entry name" value="G_patch"/>
    <property type="match status" value="1"/>
</dbReference>
<feature type="compositionally biased region" description="Basic residues" evidence="8">
    <location>
        <begin position="196"/>
        <end position="208"/>
    </location>
</feature>
<reference evidence="10" key="1">
    <citation type="journal article" date="2023" name="Mol. Phylogenet. Evol.">
        <title>Genome-scale phylogeny and comparative genomics of the fungal order Sordariales.</title>
        <authorList>
            <person name="Hensen N."/>
            <person name="Bonometti L."/>
            <person name="Westerberg I."/>
            <person name="Brannstrom I.O."/>
            <person name="Guillou S."/>
            <person name="Cros-Aarteil S."/>
            <person name="Calhoun S."/>
            <person name="Haridas S."/>
            <person name="Kuo A."/>
            <person name="Mondo S."/>
            <person name="Pangilinan J."/>
            <person name="Riley R."/>
            <person name="LaButti K."/>
            <person name="Andreopoulos B."/>
            <person name="Lipzen A."/>
            <person name="Chen C."/>
            <person name="Yan M."/>
            <person name="Daum C."/>
            <person name="Ng V."/>
            <person name="Clum A."/>
            <person name="Steindorff A."/>
            <person name="Ohm R.A."/>
            <person name="Martin F."/>
            <person name="Silar P."/>
            <person name="Natvig D.O."/>
            <person name="Lalanne C."/>
            <person name="Gautier V."/>
            <person name="Ament-Velasquez S.L."/>
            <person name="Kruys A."/>
            <person name="Hutchinson M.I."/>
            <person name="Powell A.J."/>
            <person name="Barry K."/>
            <person name="Miller A.N."/>
            <person name="Grigoriev I.V."/>
            <person name="Debuchy R."/>
            <person name="Gladieux P."/>
            <person name="Hiltunen Thoren M."/>
            <person name="Johannesson H."/>
        </authorList>
    </citation>
    <scope>NUCLEOTIDE SEQUENCE</scope>
    <source>
        <strain evidence="10">CBS 314.62</strain>
    </source>
</reference>
<feature type="compositionally biased region" description="Basic residues" evidence="8">
    <location>
        <begin position="222"/>
        <end position="233"/>
    </location>
</feature>
<dbReference type="InterPro" id="IPR050656">
    <property type="entry name" value="PINX1"/>
</dbReference>
<evidence type="ECO:0000256" key="7">
    <source>
        <dbReference type="ARBA" id="ARBA00043878"/>
    </source>
</evidence>
<feature type="compositionally biased region" description="Low complexity" evidence="8">
    <location>
        <begin position="255"/>
        <end position="265"/>
    </location>
</feature>
<dbReference type="PANTHER" id="PTHR23149">
    <property type="entry name" value="G PATCH DOMAIN CONTAINING PROTEIN"/>
    <property type="match status" value="1"/>
</dbReference>
<feature type="compositionally biased region" description="Basic residues" evidence="8">
    <location>
        <begin position="294"/>
        <end position="305"/>
    </location>
</feature>
<evidence type="ECO:0000256" key="1">
    <source>
        <dbReference type="ARBA" id="ARBA00004604"/>
    </source>
</evidence>
<name>A0AAE0XJ00_9PEZI</name>
<dbReference type="GO" id="GO:0003676">
    <property type="term" value="F:nucleic acid binding"/>
    <property type="evidence" value="ECO:0007669"/>
    <property type="project" value="InterPro"/>
</dbReference>
<dbReference type="Pfam" id="PF01585">
    <property type="entry name" value="G-patch"/>
    <property type="match status" value="1"/>
</dbReference>
<evidence type="ECO:0000259" key="9">
    <source>
        <dbReference type="PROSITE" id="PS50174"/>
    </source>
</evidence>
<keyword evidence="3" id="KW-0698">rRNA processing</keyword>
<evidence type="ECO:0000256" key="4">
    <source>
        <dbReference type="ARBA" id="ARBA00023242"/>
    </source>
</evidence>
<proteinExistence type="inferred from homology"/>
<comment type="similarity">
    <text evidence="5">Belongs to the PINX1 family.</text>
</comment>
<gene>
    <name evidence="10" type="ORF">B0T22DRAFT_533392</name>
</gene>
<comment type="subcellular location">
    <subcellularLocation>
        <location evidence="1">Nucleus</location>
        <location evidence="1">Nucleolus</location>
    </subcellularLocation>
</comment>
<evidence type="ECO:0000313" key="10">
    <source>
        <dbReference type="EMBL" id="KAK3694323.1"/>
    </source>
</evidence>
<dbReference type="EMBL" id="JAULSO010000001">
    <property type="protein sequence ID" value="KAK3694323.1"/>
    <property type="molecule type" value="Genomic_DNA"/>
</dbReference>
<evidence type="ECO:0000256" key="2">
    <source>
        <dbReference type="ARBA" id="ARBA00022517"/>
    </source>
</evidence>
<reference evidence="10" key="2">
    <citation type="submission" date="2023-06" db="EMBL/GenBank/DDBJ databases">
        <authorList>
            <consortium name="Lawrence Berkeley National Laboratory"/>
            <person name="Haridas S."/>
            <person name="Hensen N."/>
            <person name="Bonometti L."/>
            <person name="Westerberg I."/>
            <person name="Brannstrom I.O."/>
            <person name="Guillou S."/>
            <person name="Cros-Aarteil S."/>
            <person name="Calhoun S."/>
            <person name="Kuo A."/>
            <person name="Mondo S."/>
            <person name="Pangilinan J."/>
            <person name="Riley R."/>
            <person name="Labutti K."/>
            <person name="Andreopoulos B."/>
            <person name="Lipzen A."/>
            <person name="Chen C."/>
            <person name="Yanf M."/>
            <person name="Daum C."/>
            <person name="Ng V."/>
            <person name="Clum A."/>
            <person name="Steindorff A."/>
            <person name="Ohm R."/>
            <person name="Martin F."/>
            <person name="Silar P."/>
            <person name="Natvig D."/>
            <person name="Lalanne C."/>
            <person name="Gautier V."/>
            <person name="Ament-Velasquez S.L."/>
            <person name="Kruys A."/>
            <person name="Hutchinson M.I."/>
            <person name="Powell A.J."/>
            <person name="Barry K."/>
            <person name="Miller A.N."/>
            <person name="Grigoriev I.V."/>
            <person name="Debuchy R."/>
            <person name="Gladieux P."/>
            <person name="Thoren M.H."/>
            <person name="Johannesson H."/>
        </authorList>
    </citation>
    <scope>NUCLEOTIDE SEQUENCE</scope>
    <source>
        <strain evidence="10">CBS 314.62</strain>
    </source>
</reference>